<proteinExistence type="predicted"/>
<accession>A0A2N5URB8</accession>
<organism evidence="2 3">
    <name type="scientific">Puccinia coronata f. sp. avenae</name>
    <dbReference type="NCBI Taxonomy" id="200324"/>
    <lineage>
        <taxon>Eukaryota</taxon>
        <taxon>Fungi</taxon>
        <taxon>Dikarya</taxon>
        <taxon>Basidiomycota</taxon>
        <taxon>Pucciniomycotina</taxon>
        <taxon>Pucciniomycetes</taxon>
        <taxon>Pucciniales</taxon>
        <taxon>Pucciniaceae</taxon>
        <taxon>Puccinia</taxon>
    </lineage>
</organism>
<evidence type="ECO:0000313" key="2">
    <source>
        <dbReference type="EMBL" id="PLW40292.1"/>
    </source>
</evidence>
<evidence type="ECO:0000313" key="3">
    <source>
        <dbReference type="Proteomes" id="UP000235388"/>
    </source>
</evidence>
<name>A0A2N5URB8_9BASI</name>
<dbReference type="EMBL" id="PGCJ01000183">
    <property type="protein sequence ID" value="PLW40292.1"/>
    <property type="molecule type" value="Genomic_DNA"/>
</dbReference>
<comment type="caution">
    <text evidence="2">The sequence shown here is derived from an EMBL/GenBank/DDBJ whole genome shotgun (WGS) entry which is preliminary data.</text>
</comment>
<evidence type="ECO:0000256" key="1">
    <source>
        <dbReference type="SAM" id="MobiDB-lite"/>
    </source>
</evidence>
<sequence length="98" mass="10816">MYSDKPAQRVSPTWHEKARSDAMSKEFFRAVCSPWVVLMTNHTGPGSDEHHSLPEKLARMAASELLSDAAIRFKLGRAPPSESLTHSNSAARAFGHQV</sequence>
<dbReference type="AlphaFoldDB" id="A0A2N5URB8"/>
<dbReference type="Proteomes" id="UP000235388">
    <property type="component" value="Unassembled WGS sequence"/>
</dbReference>
<keyword evidence="3" id="KW-1185">Reference proteome</keyword>
<feature type="region of interest" description="Disordered" evidence="1">
    <location>
        <begin position="77"/>
        <end position="98"/>
    </location>
</feature>
<protein>
    <submittedName>
        <fullName evidence="2">Uncharacterized protein</fullName>
    </submittedName>
</protein>
<reference evidence="2 3" key="1">
    <citation type="submission" date="2017-11" db="EMBL/GenBank/DDBJ databases">
        <title>De novo assembly and phasing of dikaryotic genomes from two isolates of Puccinia coronata f. sp. avenae, the causal agent of oat crown rust.</title>
        <authorList>
            <person name="Miller M.E."/>
            <person name="Zhang Y."/>
            <person name="Omidvar V."/>
            <person name="Sperschneider J."/>
            <person name="Schwessinger B."/>
            <person name="Raley C."/>
            <person name="Palmer J.M."/>
            <person name="Garnica D."/>
            <person name="Upadhyaya N."/>
            <person name="Rathjen J."/>
            <person name="Taylor J.M."/>
            <person name="Park R.F."/>
            <person name="Dodds P.N."/>
            <person name="Hirsch C.D."/>
            <person name="Kianian S.F."/>
            <person name="Figueroa M."/>
        </authorList>
    </citation>
    <scope>NUCLEOTIDE SEQUENCE [LARGE SCALE GENOMIC DNA]</scope>
    <source>
        <strain evidence="2">12NC29</strain>
    </source>
</reference>
<dbReference type="OrthoDB" id="2505481at2759"/>
<gene>
    <name evidence="2" type="ORF">PCANC_11165</name>
</gene>